<dbReference type="PANTHER" id="PTHR43711">
    <property type="entry name" value="TWO-COMPONENT HISTIDINE KINASE"/>
    <property type="match status" value="1"/>
</dbReference>
<evidence type="ECO:0000256" key="5">
    <source>
        <dbReference type="ARBA" id="ARBA00022777"/>
    </source>
</evidence>
<feature type="domain" description="Histidine kinase" evidence="7">
    <location>
        <begin position="397"/>
        <end position="615"/>
    </location>
</feature>
<dbReference type="SMART" id="SM00388">
    <property type="entry name" value="HisKA"/>
    <property type="match status" value="1"/>
</dbReference>
<dbReference type="AlphaFoldDB" id="D5E978"/>
<keyword evidence="3" id="KW-0597">Phosphoprotein</keyword>
<keyword evidence="4" id="KW-0808">Transferase</keyword>
<dbReference type="InterPro" id="IPR036097">
    <property type="entry name" value="HisK_dim/P_sf"/>
</dbReference>
<evidence type="ECO:0000256" key="2">
    <source>
        <dbReference type="ARBA" id="ARBA00012438"/>
    </source>
</evidence>
<accession>D5E978</accession>
<dbReference type="PANTHER" id="PTHR43711:SF26">
    <property type="entry name" value="SENSOR HISTIDINE KINASE RCSC"/>
    <property type="match status" value="1"/>
</dbReference>
<evidence type="ECO:0000256" key="6">
    <source>
        <dbReference type="ARBA" id="ARBA00023012"/>
    </source>
</evidence>
<dbReference type="SUPFAM" id="SSF55874">
    <property type="entry name" value="ATPase domain of HSP90 chaperone/DNA topoisomerase II/histidine kinase"/>
    <property type="match status" value="1"/>
</dbReference>
<dbReference type="KEGG" id="mmh:Mmah_0194"/>
<dbReference type="InterPro" id="IPR036890">
    <property type="entry name" value="HATPase_C_sf"/>
</dbReference>
<dbReference type="PROSITE" id="PS50109">
    <property type="entry name" value="HIS_KIN"/>
    <property type="match status" value="1"/>
</dbReference>
<protein>
    <recommendedName>
        <fullName evidence="2">histidine kinase</fullName>
        <ecNumber evidence="2">2.7.13.3</ecNumber>
    </recommendedName>
</protein>
<dbReference type="Gene3D" id="1.10.287.130">
    <property type="match status" value="1"/>
</dbReference>
<dbReference type="Pfam" id="PF02518">
    <property type="entry name" value="HATPase_c"/>
    <property type="match status" value="1"/>
</dbReference>
<organism evidence="8 9">
    <name type="scientific">Methanohalophilus mahii (strain ATCC 35705 / DSM 5219 / SLP)</name>
    <dbReference type="NCBI Taxonomy" id="547558"/>
    <lineage>
        <taxon>Archaea</taxon>
        <taxon>Methanobacteriati</taxon>
        <taxon>Methanobacteriota</taxon>
        <taxon>Stenosarchaea group</taxon>
        <taxon>Methanomicrobia</taxon>
        <taxon>Methanosarcinales</taxon>
        <taxon>Methanosarcinaceae</taxon>
        <taxon>Methanohalophilus</taxon>
    </lineage>
</organism>
<dbReference type="InterPro" id="IPR003018">
    <property type="entry name" value="GAF"/>
</dbReference>
<evidence type="ECO:0000259" key="7">
    <source>
        <dbReference type="PROSITE" id="PS50109"/>
    </source>
</evidence>
<dbReference type="GO" id="GO:0000155">
    <property type="term" value="F:phosphorelay sensor kinase activity"/>
    <property type="evidence" value="ECO:0007669"/>
    <property type="project" value="InterPro"/>
</dbReference>
<evidence type="ECO:0000313" key="8">
    <source>
        <dbReference type="EMBL" id="ADE35729.1"/>
    </source>
</evidence>
<dbReference type="HOGENOM" id="CLU_000445_114_71_2"/>
<dbReference type="InterPro" id="IPR005467">
    <property type="entry name" value="His_kinase_dom"/>
</dbReference>
<dbReference type="Gene3D" id="3.30.450.40">
    <property type="match status" value="2"/>
</dbReference>
<dbReference type="InterPro" id="IPR004358">
    <property type="entry name" value="Sig_transdc_His_kin-like_C"/>
</dbReference>
<name>D5E978_METMS</name>
<dbReference type="EMBL" id="CP001994">
    <property type="protein sequence ID" value="ADE35729.1"/>
    <property type="molecule type" value="Genomic_DNA"/>
</dbReference>
<sequence length="621" mass="70537">MAFIENQCSIQAQLDKNINFDLNTQQSQQKAFTREAIKILSSLFTELDNFDERIEKSLLILGTLTQASRAHLFLFNNEEMIMDNTHEWCADGVLPKKDLLQGLSMNRLQWLMGKMRKGEIIHINDVNSLSEVAQNEKEILLTENVKSIILFPLVNGNKVVGFVSLANTTYNDVGEKNDTEALKTMIDIMGQFFKEREYKKQLNAKIKIQKTVNNVQSILINHYDSDEAFVSVLQEVSKLTKATHSYLFQFRNGENIADMTHEWCAESMPSHREKLHNLNSGKFHWFTGRLKRNEVIQIVDPNRLPPEAAAEKKLLQTLGIKSLIAFPIWGEKKLAGFLTINNTERIARWDQNDIYMLLVIADSVGAVIKKEKANKAFLRAKSLEEDVKTTKTEFIATMSHELRTPLNAIIGFSQLLSSNRYGNMNEKELKYSFSILKGGKHLLNLINDILDFSKIHSNKMELNIETINLKEICDEIKTFITPLATKKGITVEYNNKFDIDINLDKLKFIQIMSNLLSNAVKFTPDKGKVSVDIDFVAEYVQVSVTDSGIGIPEHKLNMIFDPFIQADSSNTRKYGGTGLGLALVKEYVEMHGGTIWVESELGKGSTFTFTIPVNDNDFVND</sequence>
<dbReference type="FunFam" id="3.30.565.10:FF:000010">
    <property type="entry name" value="Sensor histidine kinase RcsC"/>
    <property type="match status" value="1"/>
</dbReference>
<dbReference type="CDD" id="cd00082">
    <property type="entry name" value="HisKA"/>
    <property type="match status" value="1"/>
</dbReference>
<keyword evidence="9" id="KW-1185">Reference proteome</keyword>
<dbReference type="SUPFAM" id="SSF55781">
    <property type="entry name" value="GAF domain-like"/>
    <property type="match status" value="2"/>
</dbReference>
<keyword evidence="5 8" id="KW-0418">Kinase</keyword>
<dbReference type="SUPFAM" id="SSF47384">
    <property type="entry name" value="Homodimeric domain of signal transducing histidine kinase"/>
    <property type="match status" value="1"/>
</dbReference>
<dbReference type="InterPro" id="IPR003594">
    <property type="entry name" value="HATPase_dom"/>
</dbReference>
<proteinExistence type="predicted"/>
<dbReference type="CDD" id="cd16922">
    <property type="entry name" value="HATPase_EvgS-ArcB-TorS-like"/>
    <property type="match status" value="1"/>
</dbReference>
<dbReference type="Pfam" id="PF00512">
    <property type="entry name" value="HisKA"/>
    <property type="match status" value="1"/>
</dbReference>
<gene>
    <name evidence="8" type="ordered locus">Mmah_0194</name>
</gene>
<evidence type="ECO:0000256" key="3">
    <source>
        <dbReference type="ARBA" id="ARBA00022553"/>
    </source>
</evidence>
<dbReference type="PRINTS" id="PR00344">
    <property type="entry name" value="BCTRLSENSOR"/>
</dbReference>
<comment type="catalytic activity">
    <reaction evidence="1">
        <text>ATP + protein L-histidine = ADP + protein N-phospho-L-histidine.</text>
        <dbReference type="EC" id="2.7.13.3"/>
    </reaction>
</comment>
<keyword evidence="6" id="KW-0902">Two-component regulatory system</keyword>
<dbReference type="OrthoDB" id="121164at2157"/>
<evidence type="ECO:0000256" key="4">
    <source>
        <dbReference type="ARBA" id="ARBA00022679"/>
    </source>
</evidence>
<dbReference type="Pfam" id="PF01590">
    <property type="entry name" value="GAF"/>
    <property type="match status" value="2"/>
</dbReference>
<dbReference type="Proteomes" id="UP000001059">
    <property type="component" value="Chromosome"/>
</dbReference>
<dbReference type="Gene3D" id="3.30.565.10">
    <property type="entry name" value="Histidine kinase-like ATPase, C-terminal domain"/>
    <property type="match status" value="1"/>
</dbReference>
<dbReference type="STRING" id="547558.Mmah_0194"/>
<dbReference type="InterPro" id="IPR050736">
    <property type="entry name" value="Sensor_HK_Regulatory"/>
</dbReference>
<dbReference type="InterPro" id="IPR003661">
    <property type="entry name" value="HisK_dim/P_dom"/>
</dbReference>
<evidence type="ECO:0000256" key="1">
    <source>
        <dbReference type="ARBA" id="ARBA00000085"/>
    </source>
</evidence>
<dbReference type="SMART" id="SM00065">
    <property type="entry name" value="GAF"/>
    <property type="match status" value="1"/>
</dbReference>
<evidence type="ECO:0000313" key="9">
    <source>
        <dbReference type="Proteomes" id="UP000001059"/>
    </source>
</evidence>
<dbReference type="InterPro" id="IPR029016">
    <property type="entry name" value="GAF-like_dom_sf"/>
</dbReference>
<dbReference type="EC" id="2.7.13.3" evidence="2"/>
<dbReference type="GeneID" id="8982326"/>
<reference evidence="8 9" key="1">
    <citation type="submission" date="2010-03" db="EMBL/GenBank/DDBJ databases">
        <title>The complete genome of Methanohalophilus mahii DSM 5219.</title>
        <authorList>
            <consortium name="US DOE Joint Genome Institute (JGI-PGF)"/>
            <person name="Lucas S."/>
            <person name="Copeland A."/>
            <person name="Lapidus A."/>
            <person name="Glavina del Rio T."/>
            <person name="Dalin E."/>
            <person name="Tice H."/>
            <person name="Bruce D."/>
            <person name="Goodwin L."/>
            <person name="Pitluck S."/>
            <person name="Kyrpides N."/>
            <person name="Mavromatis K."/>
            <person name="Ivanova N."/>
            <person name="Lykidis A."/>
            <person name="Saunders E."/>
            <person name="Brettin T."/>
            <person name="Detter J.C."/>
            <person name="Han C."/>
            <person name="Land M."/>
            <person name="Hauser L."/>
            <person name="Markowitz V."/>
            <person name="Cheng J.-F."/>
            <person name="Hugenholtz P."/>
            <person name="Woyke T."/>
            <person name="Wu D."/>
            <person name="Spring S."/>
            <person name="Schneider S."/>
            <person name="Schroeder M."/>
            <person name="Klenk H.-P."/>
            <person name="Eisen J.A."/>
        </authorList>
    </citation>
    <scope>NUCLEOTIDE SEQUENCE [LARGE SCALE GENOMIC DNA]</scope>
    <source>
        <strain evidence="9">ATCC 35705 / DSM 5219 / SLP</strain>
    </source>
</reference>
<dbReference type="RefSeq" id="WP_013036672.1">
    <property type="nucleotide sequence ID" value="NC_014002.1"/>
</dbReference>
<dbReference type="SMART" id="SM00387">
    <property type="entry name" value="HATPase_c"/>
    <property type="match status" value="1"/>
</dbReference>